<dbReference type="InterPro" id="IPR050471">
    <property type="entry name" value="AB_hydrolase"/>
</dbReference>
<accession>A0A2A5JSS6</accession>
<dbReference type="InterPro" id="IPR029058">
    <property type="entry name" value="AB_hydrolase_fold"/>
</dbReference>
<dbReference type="InterPro" id="IPR000073">
    <property type="entry name" value="AB_hydrolase_1"/>
</dbReference>
<dbReference type="EMBL" id="NKHF01000029">
    <property type="protein sequence ID" value="PCK32437.1"/>
    <property type="molecule type" value="Genomic_DNA"/>
</dbReference>
<keyword evidence="3" id="KW-0378">Hydrolase</keyword>
<protein>
    <submittedName>
        <fullName evidence="3">Alpha/beta hydrolase</fullName>
    </submittedName>
</protein>
<dbReference type="OrthoDB" id="7185741at2"/>
<dbReference type="Proteomes" id="UP000228621">
    <property type="component" value="Unassembled WGS sequence"/>
</dbReference>
<keyword evidence="4" id="KW-1185">Reference proteome</keyword>
<dbReference type="Gene3D" id="3.40.50.1820">
    <property type="entry name" value="alpha/beta hydrolase"/>
    <property type="match status" value="1"/>
</dbReference>
<comment type="caution">
    <text evidence="3">The sequence shown here is derived from an EMBL/GenBank/DDBJ whole genome shotgun (WGS) entry which is preliminary data.</text>
</comment>
<organism evidence="3 4">
    <name type="scientific">Pseudoalteromonas piscicida</name>
    <dbReference type="NCBI Taxonomy" id="43662"/>
    <lineage>
        <taxon>Bacteria</taxon>
        <taxon>Pseudomonadati</taxon>
        <taxon>Pseudomonadota</taxon>
        <taxon>Gammaproteobacteria</taxon>
        <taxon>Alteromonadales</taxon>
        <taxon>Pseudoalteromonadaceae</taxon>
        <taxon>Pseudoalteromonas</taxon>
    </lineage>
</organism>
<evidence type="ECO:0000313" key="4">
    <source>
        <dbReference type="Proteomes" id="UP000228621"/>
    </source>
</evidence>
<evidence type="ECO:0000259" key="2">
    <source>
        <dbReference type="Pfam" id="PF00561"/>
    </source>
</evidence>
<sequence length="280" mass="31577">MKTIISTVLGLVAISSVASANQSVHQHDYQFVEIGGNKLAYACKGEGETTALLLAGMGLDAHETYKNTIHNADPKGYRLCFYDRAGTGKSTIAKPRVRTMLELTQELEAFTQATKMDKLVLVPHSFGGFVARAYANRNPEKVKGMVLIDITHESWYHEMKSKMSKDAWKIMDWIINWERDTHSLEDFEEASSHTAMYEINRKMPITILSRGIPHVSIRSTGMSYADVDVYTQTSKDSQIKLQEIGDNVTPVTMKYASHLFDQTDPFIAIKYIEDMVKKVQ</sequence>
<dbReference type="SUPFAM" id="SSF53474">
    <property type="entry name" value="alpha/beta-Hydrolases"/>
    <property type="match status" value="1"/>
</dbReference>
<proteinExistence type="predicted"/>
<dbReference type="PRINTS" id="PR00111">
    <property type="entry name" value="ABHYDROLASE"/>
</dbReference>
<keyword evidence="1" id="KW-0732">Signal</keyword>
<gene>
    <name evidence="3" type="ORF">CEX98_06835</name>
</gene>
<reference evidence="4" key="1">
    <citation type="journal article" date="2019" name="Genome Announc.">
        <title>Draft Genome Sequence of Pseudoalteromonas piscicida Strain 36Y ROTHPW, an Hypersaline Seawater Isolate from the South Coast of Sonora, Mexico.</title>
        <authorList>
            <person name="Sanchez-Diaz R."/>
            <person name="Molina-Garza Z.J."/>
            <person name="Cruz-Suarez L.E."/>
            <person name="Selvin J."/>
            <person name="Kiran G.S."/>
            <person name="Ibarra-Gamez J.C."/>
            <person name="Gomez-Gil B."/>
            <person name="Galaviz-Silva L."/>
        </authorList>
    </citation>
    <scope>NUCLEOTIDE SEQUENCE [LARGE SCALE GENOMIC DNA]</scope>
    <source>
        <strain evidence="4">36Y_RITHPW</strain>
    </source>
</reference>
<dbReference type="PANTHER" id="PTHR43433:SF5">
    <property type="entry name" value="AB HYDROLASE-1 DOMAIN-CONTAINING PROTEIN"/>
    <property type="match status" value="1"/>
</dbReference>
<feature type="domain" description="AB hydrolase-1" evidence="2">
    <location>
        <begin position="53"/>
        <end position="160"/>
    </location>
</feature>
<dbReference type="PANTHER" id="PTHR43433">
    <property type="entry name" value="HYDROLASE, ALPHA/BETA FOLD FAMILY PROTEIN"/>
    <property type="match status" value="1"/>
</dbReference>
<evidence type="ECO:0000313" key="3">
    <source>
        <dbReference type="EMBL" id="PCK32437.1"/>
    </source>
</evidence>
<feature type="chain" id="PRO_5013241158" evidence="1">
    <location>
        <begin position="21"/>
        <end position="280"/>
    </location>
</feature>
<name>A0A2A5JSS6_PSEO7</name>
<dbReference type="GO" id="GO:0016787">
    <property type="term" value="F:hydrolase activity"/>
    <property type="evidence" value="ECO:0007669"/>
    <property type="project" value="UniProtKB-KW"/>
</dbReference>
<dbReference type="RefSeq" id="WP_099641360.1">
    <property type="nucleotide sequence ID" value="NZ_NKHF01000029.1"/>
</dbReference>
<feature type="signal peptide" evidence="1">
    <location>
        <begin position="1"/>
        <end position="20"/>
    </location>
</feature>
<evidence type="ECO:0000256" key="1">
    <source>
        <dbReference type="SAM" id="SignalP"/>
    </source>
</evidence>
<dbReference type="AlphaFoldDB" id="A0A2A5JSS6"/>
<dbReference type="Pfam" id="PF00561">
    <property type="entry name" value="Abhydrolase_1"/>
    <property type="match status" value="1"/>
</dbReference>